<sequence>MTSVARKALNIALVQMKVTANKALNLQVAREKVLQASQKGADLVVLPECFNSPYGVQHFKDYAEPVSPTPGESVQALAAMAKDARVYLVGGTIPEVVPATQKVYNTCPVFDRQGNLLTTHRKVHLFDIDVPGKITFKESAVLSAGDHLTQFQTEFGAIAVGICYDLRFPEMAMIAARQGCIGMVYPAAFNTTTGPVFFELLQRARAVDNLFYVATCSPARSEDPKSYPAWGHSTVVSPIGEVLATCGHEETTVHSQWDLGAMEEARTSYPIYHQRRFDLYPDVSQSNKN</sequence>
<feature type="domain" description="CN hydrolase" evidence="3">
    <location>
        <begin position="9"/>
        <end position="259"/>
    </location>
</feature>
<dbReference type="GO" id="GO:0006541">
    <property type="term" value="P:glutamine metabolic process"/>
    <property type="evidence" value="ECO:0007669"/>
    <property type="project" value="TreeGrafter"/>
</dbReference>
<dbReference type="EC" id="3.5.1.3" evidence="4"/>
<keyword evidence="5" id="KW-1185">Reference proteome</keyword>
<organism evidence="4 5">
    <name type="scientific">Dispira parvispora</name>
    <dbReference type="NCBI Taxonomy" id="1520584"/>
    <lineage>
        <taxon>Eukaryota</taxon>
        <taxon>Fungi</taxon>
        <taxon>Fungi incertae sedis</taxon>
        <taxon>Zoopagomycota</taxon>
        <taxon>Kickxellomycotina</taxon>
        <taxon>Dimargaritomycetes</taxon>
        <taxon>Dimargaritales</taxon>
        <taxon>Dimargaritaceae</taxon>
        <taxon>Dispira</taxon>
    </lineage>
</organism>
<dbReference type="Pfam" id="PF00795">
    <property type="entry name" value="CN_hydrolase"/>
    <property type="match status" value="1"/>
</dbReference>
<comment type="similarity">
    <text evidence="1">Belongs to the carbon-nitrogen hydrolase superfamily. NIT1/NIT2 family.</text>
</comment>
<reference evidence="4" key="1">
    <citation type="submission" date="2022-07" db="EMBL/GenBank/DDBJ databases">
        <title>Phylogenomic reconstructions and comparative analyses of Kickxellomycotina fungi.</title>
        <authorList>
            <person name="Reynolds N.K."/>
            <person name="Stajich J.E."/>
            <person name="Barry K."/>
            <person name="Grigoriev I.V."/>
            <person name="Crous P."/>
            <person name="Smith M.E."/>
        </authorList>
    </citation>
    <scope>NUCLEOTIDE SEQUENCE</scope>
    <source>
        <strain evidence="4">RSA 1196</strain>
    </source>
</reference>
<evidence type="ECO:0000256" key="2">
    <source>
        <dbReference type="ARBA" id="ARBA00022801"/>
    </source>
</evidence>
<evidence type="ECO:0000313" key="4">
    <source>
        <dbReference type="EMBL" id="KAJ1969130.1"/>
    </source>
</evidence>
<dbReference type="PROSITE" id="PS01227">
    <property type="entry name" value="UPF0012"/>
    <property type="match status" value="1"/>
</dbReference>
<accession>A0A9W8ATZ7</accession>
<evidence type="ECO:0000259" key="3">
    <source>
        <dbReference type="PROSITE" id="PS50263"/>
    </source>
</evidence>
<dbReference type="GO" id="GO:0006528">
    <property type="term" value="P:asparagine metabolic process"/>
    <property type="evidence" value="ECO:0007669"/>
    <property type="project" value="TreeGrafter"/>
</dbReference>
<dbReference type="Proteomes" id="UP001150925">
    <property type="component" value="Unassembled WGS sequence"/>
</dbReference>
<dbReference type="CDD" id="cd07572">
    <property type="entry name" value="nit"/>
    <property type="match status" value="1"/>
</dbReference>
<dbReference type="PROSITE" id="PS50263">
    <property type="entry name" value="CN_HYDROLASE"/>
    <property type="match status" value="1"/>
</dbReference>
<dbReference type="InterPro" id="IPR001110">
    <property type="entry name" value="UPF0012_CS"/>
</dbReference>
<name>A0A9W8ATZ7_9FUNG</name>
<evidence type="ECO:0000313" key="5">
    <source>
        <dbReference type="Proteomes" id="UP001150925"/>
    </source>
</evidence>
<dbReference type="EMBL" id="JANBPY010000091">
    <property type="protein sequence ID" value="KAJ1969130.1"/>
    <property type="molecule type" value="Genomic_DNA"/>
</dbReference>
<dbReference type="SUPFAM" id="SSF56317">
    <property type="entry name" value="Carbon-nitrogen hydrolase"/>
    <property type="match status" value="1"/>
</dbReference>
<dbReference type="FunFam" id="3.60.110.10:FF:000002">
    <property type="entry name" value="Nitrilase family member 2"/>
    <property type="match status" value="1"/>
</dbReference>
<proteinExistence type="inferred from homology"/>
<dbReference type="InterPro" id="IPR045254">
    <property type="entry name" value="Nit1/2_C-N_Hydrolase"/>
</dbReference>
<comment type="caution">
    <text evidence="4">The sequence shown here is derived from an EMBL/GenBank/DDBJ whole genome shotgun (WGS) entry which is preliminary data.</text>
</comment>
<dbReference type="GO" id="GO:0005739">
    <property type="term" value="C:mitochondrion"/>
    <property type="evidence" value="ECO:0007669"/>
    <property type="project" value="TreeGrafter"/>
</dbReference>
<dbReference type="InterPro" id="IPR003010">
    <property type="entry name" value="C-N_Hydrolase"/>
</dbReference>
<protein>
    <submittedName>
        <fullName evidence="4">Omega-amidase nit3</fullName>
        <ecNumber evidence="4">3.5.1.3</ecNumber>
    </submittedName>
</protein>
<evidence type="ECO:0000256" key="1">
    <source>
        <dbReference type="ARBA" id="ARBA00010613"/>
    </source>
</evidence>
<dbReference type="InterPro" id="IPR036526">
    <property type="entry name" value="C-N_Hydrolase_sf"/>
</dbReference>
<dbReference type="GO" id="GO:0006107">
    <property type="term" value="P:oxaloacetate metabolic process"/>
    <property type="evidence" value="ECO:0007669"/>
    <property type="project" value="TreeGrafter"/>
</dbReference>
<dbReference type="Gene3D" id="3.60.110.10">
    <property type="entry name" value="Carbon-nitrogen hydrolase"/>
    <property type="match status" value="1"/>
</dbReference>
<dbReference type="PANTHER" id="PTHR23088">
    <property type="entry name" value="NITRILASE-RELATED"/>
    <property type="match status" value="1"/>
</dbReference>
<dbReference type="OrthoDB" id="10250282at2759"/>
<dbReference type="PANTHER" id="PTHR23088:SF30">
    <property type="entry name" value="OMEGA-AMIDASE NIT2"/>
    <property type="match status" value="1"/>
</dbReference>
<keyword evidence="2 4" id="KW-0378">Hydrolase</keyword>
<dbReference type="GO" id="GO:0050152">
    <property type="term" value="F:omega-amidase activity"/>
    <property type="evidence" value="ECO:0007669"/>
    <property type="project" value="UniProtKB-EC"/>
</dbReference>
<dbReference type="AlphaFoldDB" id="A0A9W8ATZ7"/>
<gene>
    <name evidence="4" type="primary">NIT3</name>
    <name evidence="4" type="ORF">IWQ62_000817</name>
</gene>